<sequence>MATPSPFLSLPKELRLLIYEQVYPPTPPPHLIDIIKEADPPTKSLLLTNRQIHHEAHALYKISFRTYWTTGKFMILHESAIPATSRDKIITSPYLREMQHITSLTLISTSPVPEESFIASMVHPNGGWKIVVRDTLALEERREE</sequence>
<proteinExistence type="predicted"/>
<reference evidence="1 2" key="1">
    <citation type="journal article" date="2023" name="G3 (Bethesda)">
        <title>A chromosome-level genome assembly of Zasmidium syzygii isolated from banana leaves.</title>
        <authorList>
            <person name="van Westerhoven A.C."/>
            <person name="Mehrabi R."/>
            <person name="Talebi R."/>
            <person name="Steentjes M.B.F."/>
            <person name="Corcolon B."/>
            <person name="Chong P.A."/>
            <person name="Kema G.H.J."/>
            <person name="Seidl M.F."/>
        </authorList>
    </citation>
    <scope>NUCLEOTIDE SEQUENCE [LARGE SCALE GENOMIC DNA]</scope>
    <source>
        <strain evidence="1 2">P124</strain>
    </source>
</reference>
<keyword evidence="2" id="KW-1185">Reference proteome</keyword>
<evidence type="ECO:0000313" key="1">
    <source>
        <dbReference type="EMBL" id="KAK4504526.1"/>
    </source>
</evidence>
<comment type="caution">
    <text evidence="1">The sequence shown here is derived from an EMBL/GenBank/DDBJ whole genome shotgun (WGS) entry which is preliminary data.</text>
</comment>
<gene>
    <name evidence="1" type="ORF">PRZ48_005442</name>
</gene>
<dbReference type="EMBL" id="JAXOVC010000003">
    <property type="protein sequence ID" value="KAK4504526.1"/>
    <property type="molecule type" value="Genomic_DNA"/>
</dbReference>
<accession>A0ABR0ESE6</accession>
<name>A0ABR0ESE6_ZASCE</name>
<dbReference type="Proteomes" id="UP001305779">
    <property type="component" value="Unassembled WGS sequence"/>
</dbReference>
<protein>
    <recommendedName>
        <fullName evidence="3">F-box domain-containing protein</fullName>
    </recommendedName>
</protein>
<evidence type="ECO:0008006" key="3">
    <source>
        <dbReference type="Google" id="ProtNLM"/>
    </source>
</evidence>
<organism evidence="1 2">
    <name type="scientific">Zasmidium cellare</name>
    <name type="common">Wine cellar mold</name>
    <name type="synonym">Racodium cellare</name>
    <dbReference type="NCBI Taxonomy" id="395010"/>
    <lineage>
        <taxon>Eukaryota</taxon>
        <taxon>Fungi</taxon>
        <taxon>Dikarya</taxon>
        <taxon>Ascomycota</taxon>
        <taxon>Pezizomycotina</taxon>
        <taxon>Dothideomycetes</taxon>
        <taxon>Dothideomycetidae</taxon>
        <taxon>Mycosphaerellales</taxon>
        <taxon>Mycosphaerellaceae</taxon>
        <taxon>Zasmidium</taxon>
    </lineage>
</organism>
<evidence type="ECO:0000313" key="2">
    <source>
        <dbReference type="Proteomes" id="UP001305779"/>
    </source>
</evidence>